<feature type="region of interest" description="Disordered" evidence="1">
    <location>
        <begin position="1"/>
        <end position="30"/>
    </location>
</feature>
<reference evidence="2 3" key="1">
    <citation type="submission" date="2019-05" db="EMBL/GenBank/DDBJ databases">
        <title>Another draft genome of Portunus trituberculatus and its Hox gene families provides insights of decapod evolution.</title>
        <authorList>
            <person name="Jeong J.-H."/>
            <person name="Song I."/>
            <person name="Kim S."/>
            <person name="Choi T."/>
            <person name="Kim D."/>
            <person name="Ryu S."/>
            <person name="Kim W."/>
        </authorList>
    </citation>
    <scope>NUCLEOTIDE SEQUENCE [LARGE SCALE GENOMIC DNA]</scope>
    <source>
        <tissue evidence="2">Muscle</tissue>
    </source>
</reference>
<name>A0A5B7IIS8_PORTR</name>
<gene>
    <name evidence="2" type="ORF">E2C01_079108</name>
</gene>
<evidence type="ECO:0000313" key="2">
    <source>
        <dbReference type="EMBL" id="MPC84370.1"/>
    </source>
</evidence>
<dbReference type="EMBL" id="VSRR010065298">
    <property type="protein sequence ID" value="MPC84370.1"/>
    <property type="molecule type" value="Genomic_DNA"/>
</dbReference>
<keyword evidence="3" id="KW-1185">Reference proteome</keyword>
<feature type="compositionally biased region" description="Basic and acidic residues" evidence="1">
    <location>
        <begin position="1"/>
        <end position="25"/>
    </location>
</feature>
<proteinExistence type="predicted"/>
<protein>
    <submittedName>
        <fullName evidence="2">Uncharacterized protein</fullName>
    </submittedName>
</protein>
<organism evidence="2 3">
    <name type="scientific">Portunus trituberculatus</name>
    <name type="common">Swimming crab</name>
    <name type="synonym">Neptunus trituberculatus</name>
    <dbReference type="NCBI Taxonomy" id="210409"/>
    <lineage>
        <taxon>Eukaryota</taxon>
        <taxon>Metazoa</taxon>
        <taxon>Ecdysozoa</taxon>
        <taxon>Arthropoda</taxon>
        <taxon>Crustacea</taxon>
        <taxon>Multicrustacea</taxon>
        <taxon>Malacostraca</taxon>
        <taxon>Eumalacostraca</taxon>
        <taxon>Eucarida</taxon>
        <taxon>Decapoda</taxon>
        <taxon>Pleocyemata</taxon>
        <taxon>Brachyura</taxon>
        <taxon>Eubrachyura</taxon>
        <taxon>Portunoidea</taxon>
        <taxon>Portunidae</taxon>
        <taxon>Portuninae</taxon>
        <taxon>Portunus</taxon>
    </lineage>
</organism>
<dbReference type="AlphaFoldDB" id="A0A5B7IIS8"/>
<evidence type="ECO:0000313" key="3">
    <source>
        <dbReference type="Proteomes" id="UP000324222"/>
    </source>
</evidence>
<sequence>MREGRQEEGKKVEKEENEKEVKGEEKEDDTVIQDVSCGASVIASVRSTTCSPFPSLSPFFPWALKEVNSEDEKLLRLT</sequence>
<comment type="caution">
    <text evidence="2">The sequence shown here is derived from an EMBL/GenBank/DDBJ whole genome shotgun (WGS) entry which is preliminary data.</text>
</comment>
<evidence type="ECO:0000256" key="1">
    <source>
        <dbReference type="SAM" id="MobiDB-lite"/>
    </source>
</evidence>
<dbReference type="Proteomes" id="UP000324222">
    <property type="component" value="Unassembled WGS sequence"/>
</dbReference>
<accession>A0A5B7IIS8</accession>